<dbReference type="InterPro" id="IPR051257">
    <property type="entry name" value="Diverse_CBS-Domain"/>
</dbReference>
<dbReference type="PANTHER" id="PTHR43080">
    <property type="entry name" value="CBS DOMAIN-CONTAINING PROTEIN CBSX3, MITOCHONDRIAL"/>
    <property type="match status" value="1"/>
</dbReference>
<gene>
    <name evidence="5" type="ORF">D1224_05970</name>
</gene>
<comment type="caution">
    <text evidence="5">The sequence shown here is derived from an EMBL/GenBank/DDBJ whole genome shotgun (WGS) entry which is preliminary data.</text>
</comment>
<protein>
    <submittedName>
        <fullName evidence="5">CBS domain-containing protein</fullName>
    </submittedName>
</protein>
<reference evidence="5 6" key="1">
    <citation type="submission" date="2018-08" db="EMBL/GenBank/DDBJ databases">
        <title>Henriciella mobilis sp. nov., isolated from seawater.</title>
        <authorList>
            <person name="Cheng H."/>
            <person name="Wu Y.-H."/>
            <person name="Xu X.-W."/>
            <person name="Guo L.-L."/>
        </authorList>
    </citation>
    <scope>NUCLEOTIDE SEQUENCE [LARGE SCALE GENOMIC DNA]</scope>
    <source>
        <strain evidence="5 6">CCUG66934</strain>
    </source>
</reference>
<dbReference type="OrthoDB" id="9807125at2"/>
<proteinExistence type="predicted"/>
<dbReference type="AlphaFoldDB" id="A0A399R0I6"/>
<dbReference type="SUPFAM" id="SSF54631">
    <property type="entry name" value="CBS-domain pair"/>
    <property type="match status" value="1"/>
</dbReference>
<dbReference type="EMBL" id="QWGB01000005">
    <property type="protein sequence ID" value="RIJ23805.1"/>
    <property type="molecule type" value="Genomic_DNA"/>
</dbReference>
<evidence type="ECO:0000256" key="1">
    <source>
        <dbReference type="ARBA" id="ARBA00023122"/>
    </source>
</evidence>
<keyword evidence="1 2" id="KW-0129">CBS domain</keyword>
<feature type="domain" description="CBS" evidence="4">
    <location>
        <begin position="77"/>
        <end position="136"/>
    </location>
</feature>
<keyword evidence="3" id="KW-0472">Membrane</keyword>
<organism evidence="5 6">
    <name type="scientific">Henriciella barbarensis</name>
    <dbReference type="NCBI Taxonomy" id="86342"/>
    <lineage>
        <taxon>Bacteria</taxon>
        <taxon>Pseudomonadati</taxon>
        <taxon>Pseudomonadota</taxon>
        <taxon>Alphaproteobacteria</taxon>
        <taxon>Hyphomonadales</taxon>
        <taxon>Hyphomonadaceae</taxon>
        <taxon>Henriciella</taxon>
    </lineage>
</organism>
<keyword evidence="6" id="KW-1185">Reference proteome</keyword>
<accession>A0A399R0I6</accession>
<dbReference type="PROSITE" id="PS51371">
    <property type="entry name" value="CBS"/>
    <property type="match status" value="2"/>
</dbReference>
<dbReference type="Gene3D" id="3.10.580.10">
    <property type="entry name" value="CBS-domain"/>
    <property type="match status" value="1"/>
</dbReference>
<evidence type="ECO:0000256" key="2">
    <source>
        <dbReference type="PROSITE-ProRule" id="PRU00703"/>
    </source>
</evidence>
<dbReference type="RefSeq" id="WP_119378993.1">
    <property type="nucleotide sequence ID" value="NZ_QWGB01000005.1"/>
</dbReference>
<feature type="transmembrane region" description="Helical" evidence="3">
    <location>
        <begin position="149"/>
        <end position="170"/>
    </location>
</feature>
<evidence type="ECO:0000256" key="3">
    <source>
        <dbReference type="SAM" id="Phobius"/>
    </source>
</evidence>
<dbReference type="Proteomes" id="UP000265431">
    <property type="component" value="Unassembled WGS sequence"/>
</dbReference>
<dbReference type="SMART" id="SM00116">
    <property type="entry name" value="CBS"/>
    <property type="match status" value="2"/>
</dbReference>
<dbReference type="InterPro" id="IPR000644">
    <property type="entry name" value="CBS_dom"/>
</dbReference>
<sequence>MKIRERVEYATKPDPLVCGRDESVLSAVKMMSERNYGAIVVTDSQRSVLGLVTERDVLRKLVAGEKSPLDTKVSDIMTTEVRVAKEDDNLIDWLRIMSNERFRRLPIVDEHGKLTAIMTQGDFVSYTWPDLVNQAVTLTKSTIGGAYQIFLILGAVLLYTVVVAGLFSLVL</sequence>
<keyword evidence="3" id="KW-1133">Transmembrane helix</keyword>
<name>A0A399R0I6_9PROT</name>
<evidence type="ECO:0000313" key="6">
    <source>
        <dbReference type="Proteomes" id="UP000265431"/>
    </source>
</evidence>
<keyword evidence="3" id="KW-0812">Transmembrane</keyword>
<dbReference type="Pfam" id="PF00571">
    <property type="entry name" value="CBS"/>
    <property type="match status" value="2"/>
</dbReference>
<dbReference type="InterPro" id="IPR046342">
    <property type="entry name" value="CBS_dom_sf"/>
</dbReference>
<feature type="domain" description="CBS" evidence="4">
    <location>
        <begin position="10"/>
        <end position="67"/>
    </location>
</feature>
<evidence type="ECO:0000313" key="5">
    <source>
        <dbReference type="EMBL" id="RIJ23805.1"/>
    </source>
</evidence>
<evidence type="ECO:0000259" key="4">
    <source>
        <dbReference type="PROSITE" id="PS51371"/>
    </source>
</evidence>
<dbReference type="PANTHER" id="PTHR43080:SF2">
    <property type="entry name" value="CBS DOMAIN-CONTAINING PROTEIN"/>
    <property type="match status" value="1"/>
</dbReference>